<name>A0A2X0VP96_9GAMM</name>
<feature type="domain" description="Transketolase-like pyrimidine-binding" evidence="11">
    <location>
        <begin position="325"/>
        <end position="489"/>
    </location>
</feature>
<dbReference type="GO" id="GO:0016114">
    <property type="term" value="P:terpenoid biosynthetic process"/>
    <property type="evidence" value="ECO:0007669"/>
    <property type="project" value="UniProtKB-UniRule"/>
</dbReference>
<keyword evidence="5 10" id="KW-0479">Metal-binding</keyword>
<evidence type="ECO:0000256" key="9">
    <source>
        <dbReference type="ARBA" id="ARBA00023229"/>
    </source>
</evidence>
<comment type="similarity">
    <text evidence="2 10">Belongs to the transketolase family. DXPS subfamily.</text>
</comment>
<sequence length="627" mass="68087">MASDELQELGSTTHFLEKISDASDLRAMRKRDLNGLCTEIRQCIIDTVSKTSGHFASGLGVVELTVALHYVYDTPDDVIIWDVGHQAYPHKILTGSKDRLHTIRHKDGLHAFIKRGETAYDHLSTGHASTSIGSAIGMAVANRNLGRKTKVVAVIGDGALSGGCAFEALNHAAEIEGIDLTVILNDNEMSISENVGTLSQGLSHLLSSQPYAKFVESGKKVLEIVPAVRDFALRAQEHAKGMLLPGTLFEEFGFNYIGPVDGHDLRRLIPILQNVKELGGLQFLHVLTTKGKGYAKAEEDPITYHGVPTFDPSKGIDTTVKKVDKSFSAVFGRWICDAAEKDSKITAITPAMRIGSALEEFAQRYPKNFFDVAIAEQHAVVFASGLAAGGMRPVVAIYSSFLQRAYDGVIHDIAIQNLPIMLAIDRAGLVGPDGATHQGAFDIGFLKIIPNFTIFCPSDAKELYMALNTAYGINGPTAVRYPRTNATGSLEGISLEDRIEIGRGRVLHQGSDVCVLAFGSLSADYLTMCQEQGYTLCDMRFIKPLDTDLVLDMARSHRLVITAEDGCIEGGVGQDVSKIIFDDKCDCKVVNLGLPDKFIDEGTRGELLELVGLDALSVYKRAQKELM</sequence>
<evidence type="ECO:0000256" key="10">
    <source>
        <dbReference type="HAMAP-Rule" id="MF_00315"/>
    </source>
</evidence>
<dbReference type="SMART" id="SM00861">
    <property type="entry name" value="Transket_pyr"/>
    <property type="match status" value="1"/>
</dbReference>
<dbReference type="Gene3D" id="3.40.50.970">
    <property type="match status" value="2"/>
</dbReference>
<dbReference type="GO" id="GO:0000287">
    <property type="term" value="F:magnesium ion binding"/>
    <property type="evidence" value="ECO:0007669"/>
    <property type="project" value="UniProtKB-UniRule"/>
</dbReference>
<evidence type="ECO:0000256" key="1">
    <source>
        <dbReference type="ARBA" id="ARBA00004980"/>
    </source>
</evidence>
<dbReference type="EC" id="2.2.1.7" evidence="10"/>
<evidence type="ECO:0000313" key="12">
    <source>
        <dbReference type="EMBL" id="SPT69570.1"/>
    </source>
</evidence>
<feature type="binding site" evidence="10">
    <location>
        <position position="187"/>
    </location>
    <ligand>
        <name>thiamine diphosphate</name>
        <dbReference type="ChEBI" id="CHEBI:58937"/>
    </ligand>
</feature>
<dbReference type="InterPro" id="IPR009014">
    <property type="entry name" value="Transketo_C/PFOR_II"/>
</dbReference>
<dbReference type="Pfam" id="PF02780">
    <property type="entry name" value="Transketolase_C"/>
    <property type="match status" value="1"/>
</dbReference>
<accession>A0A2X0VP96</accession>
<dbReference type="PROSITE" id="PS00801">
    <property type="entry name" value="TRANSKETOLASE_1"/>
    <property type="match status" value="1"/>
</dbReference>
<comment type="cofactor">
    <cofactor evidence="10">
        <name>thiamine diphosphate</name>
        <dbReference type="ChEBI" id="CHEBI:58937"/>
    </cofactor>
    <text evidence="10">Binds 1 thiamine pyrophosphate per subunit.</text>
</comment>
<dbReference type="Pfam" id="PF02779">
    <property type="entry name" value="Transket_pyr"/>
    <property type="match status" value="1"/>
</dbReference>
<dbReference type="Gene3D" id="3.40.50.920">
    <property type="match status" value="1"/>
</dbReference>
<dbReference type="EMBL" id="UAPV01000001">
    <property type="protein sequence ID" value="SPT69570.1"/>
    <property type="molecule type" value="Genomic_DNA"/>
</dbReference>
<feature type="binding site" evidence="10">
    <location>
        <position position="294"/>
    </location>
    <ligand>
        <name>thiamine diphosphate</name>
        <dbReference type="ChEBI" id="CHEBI:58937"/>
    </ligand>
</feature>
<keyword evidence="7 10" id="KW-0784">Thiamine biosynthesis</keyword>
<dbReference type="InterPro" id="IPR005477">
    <property type="entry name" value="Dxylulose-5-P_synthase"/>
</dbReference>
<evidence type="ECO:0000256" key="3">
    <source>
        <dbReference type="ARBA" id="ARBA00011738"/>
    </source>
</evidence>
<feature type="binding site" evidence="10">
    <location>
        <position position="376"/>
    </location>
    <ligand>
        <name>thiamine diphosphate</name>
        <dbReference type="ChEBI" id="CHEBI:58937"/>
    </ligand>
</feature>
<organism evidence="12 13">
    <name type="scientific">Anaerobiospirillum thomasii</name>
    <dbReference type="NCBI Taxonomy" id="179995"/>
    <lineage>
        <taxon>Bacteria</taxon>
        <taxon>Pseudomonadati</taxon>
        <taxon>Pseudomonadota</taxon>
        <taxon>Gammaproteobacteria</taxon>
        <taxon>Aeromonadales</taxon>
        <taxon>Succinivibrionaceae</taxon>
        <taxon>Anaerobiospirillum</taxon>
    </lineage>
</organism>
<feature type="binding site" evidence="10">
    <location>
        <begin position="158"/>
        <end position="159"/>
    </location>
    <ligand>
        <name>thiamine diphosphate</name>
        <dbReference type="ChEBI" id="CHEBI:58937"/>
    </ligand>
</feature>
<dbReference type="NCBIfam" id="NF003933">
    <property type="entry name" value="PRK05444.2-2"/>
    <property type="match status" value="1"/>
</dbReference>
<dbReference type="NCBIfam" id="TIGR00204">
    <property type="entry name" value="dxs"/>
    <property type="match status" value="1"/>
</dbReference>
<proteinExistence type="inferred from homology"/>
<dbReference type="InterPro" id="IPR029061">
    <property type="entry name" value="THDP-binding"/>
</dbReference>
<comment type="subunit">
    <text evidence="3 10">Homodimer.</text>
</comment>
<keyword evidence="6 10" id="KW-0460">Magnesium</keyword>
<dbReference type="InterPro" id="IPR033248">
    <property type="entry name" value="Transketolase_C"/>
</dbReference>
<dbReference type="InterPro" id="IPR005475">
    <property type="entry name" value="Transketolase-like_Pyr-bd"/>
</dbReference>
<dbReference type="Proteomes" id="UP000250086">
    <property type="component" value="Unassembled WGS sequence"/>
</dbReference>
<dbReference type="HAMAP" id="MF_00315">
    <property type="entry name" value="DXP_synth"/>
    <property type="match status" value="1"/>
</dbReference>
<dbReference type="GO" id="GO:0009228">
    <property type="term" value="P:thiamine biosynthetic process"/>
    <property type="evidence" value="ECO:0007669"/>
    <property type="project" value="UniProtKB-UniRule"/>
</dbReference>
<dbReference type="InterPro" id="IPR049557">
    <property type="entry name" value="Transketolase_CS"/>
</dbReference>
<reference evidence="12 13" key="1">
    <citation type="submission" date="2018-06" db="EMBL/GenBank/DDBJ databases">
        <authorList>
            <consortium name="Pathogen Informatics"/>
            <person name="Doyle S."/>
        </authorList>
    </citation>
    <scope>NUCLEOTIDE SEQUENCE [LARGE SCALE GENOMIC DNA]</scope>
    <source>
        <strain evidence="12 13">NCTC13093</strain>
    </source>
</reference>
<evidence type="ECO:0000256" key="6">
    <source>
        <dbReference type="ARBA" id="ARBA00022842"/>
    </source>
</evidence>
<dbReference type="GO" id="GO:0019288">
    <property type="term" value="P:isopentenyl diphosphate biosynthetic process, methylerythritol 4-phosphate pathway"/>
    <property type="evidence" value="ECO:0007669"/>
    <property type="project" value="TreeGrafter"/>
</dbReference>
<dbReference type="PANTHER" id="PTHR43322:SF5">
    <property type="entry name" value="1-DEOXY-D-XYLULOSE-5-PHOSPHATE SYNTHASE, CHLOROPLASTIC"/>
    <property type="match status" value="1"/>
</dbReference>
<keyword evidence="9 10" id="KW-0414">Isoprene biosynthesis</keyword>
<evidence type="ECO:0000256" key="5">
    <source>
        <dbReference type="ARBA" id="ARBA00022723"/>
    </source>
</evidence>
<dbReference type="GO" id="GO:0008661">
    <property type="term" value="F:1-deoxy-D-xylulose-5-phosphate synthase activity"/>
    <property type="evidence" value="ECO:0007669"/>
    <property type="project" value="UniProtKB-UniRule"/>
</dbReference>
<feature type="binding site" evidence="10">
    <location>
        <position position="157"/>
    </location>
    <ligand>
        <name>Mg(2+)</name>
        <dbReference type="ChEBI" id="CHEBI:18420"/>
    </ligand>
</feature>
<dbReference type="GO" id="GO:0030976">
    <property type="term" value="F:thiamine pyrophosphate binding"/>
    <property type="evidence" value="ECO:0007669"/>
    <property type="project" value="UniProtKB-UniRule"/>
</dbReference>
<dbReference type="PANTHER" id="PTHR43322">
    <property type="entry name" value="1-D-DEOXYXYLULOSE 5-PHOSPHATE SYNTHASE-RELATED"/>
    <property type="match status" value="1"/>
</dbReference>
<dbReference type="CDD" id="cd07033">
    <property type="entry name" value="TPP_PYR_DXS_TK_like"/>
    <property type="match status" value="1"/>
</dbReference>
<dbReference type="CDD" id="cd02007">
    <property type="entry name" value="TPP_DXS"/>
    <property type="match status" value="1"/>
</dbReference>
<comment type="function">
    <text evidence="10">Catalyzes the acyloin condensation reaction between C atoms 2 and 3 of pyruvate and glyceraldehyde 3-phosphate to yield 1-deoxy-D-xylulose-5-phosphate (DXP).</text>
</comment>
<keyword evidence="13" id="KW-1185">Reference proteome</keyword>
<feature type="binding site" evidence="10">
    <location>
        <begin position="126"/>
        <end position="128"/>
    </location>
    <ligand>
        <name>thiamine diphosphate</name>
        <dbReference type="ChEBI" id="CHEBI:58937"/>
    </ligand>
</feature>
<evidence type="ECO:0000256" key="8">
    <source>
        <dbReference type="ARBA" id="ARBA00023052"/>
    </source>
</evidence>
<evidence type="ECO:0000313" key="13">
    <source>
        <dbReference type="Proteomes" id="UP000250086"/>
    </source>
</evidence>
<dbReference type="RefSeq" id="WP_113745068.1">
    <property type="nucleotide sequence ID" value="NZ_UAPV01000001.1"/>
</dbReference>
<keyword evidence="4 10" id="KW-0808">Transferase</keyword>
<keyword evidence="8 10" id="KW-0786">Thiamine pyrophosphate</keyword>
<evidence type="ECO:0000256" key="2">
    <source>
        <dbReference type="ARBA" id="ARBA00011081"/>
    </source>
</evidence>
<comment type="cofactor">
    <cofactor evidence="10">
        <name>Mg(2+)</name>
        <dbReference type="ChEBI" id="CHEBI:18420"/>
    </cofactor>
    <text evidence="10">Binds 1 Mg(2+) ion per subunit.</text>
</comment>
<dbReference type="AlphaFoldDB" id="A0A2X0VP96"/>
<gene>
    <name evidence="12" type="primary">dxs_3</name>
    <name evidence="10" type="synonym">dxs</name>
    <name evidence="12" type="ORF">NCTC13093_00948</name>
</gene>
<dbReference type="SUPFAM" id="SSF52922">
    <property type="entry name" value="TK C-terminal domain-like"/>
    <property type="match status" value="1"/>
</dbReference>
<dbReference type="FunFam" id="3.40.50.970:FF:000005">
    <property type="entry name" value="1-deoxy-D-xylulose-5-phosphate synthase"/>
    <property type="match status" value="1"/>
</dbReference>
<comment type="pathway">
    <text evidence="1 10">Metabolic intermediate biosynthesis; 1-deoxy-D-xylulose 5-phosphate biosynthesis; 1-deoxy-D-xylulose 5-phosphate from D-glyceraldehyde 3-phosphate and pyruvate: step 1/1.</text>
</comment>
<dbReference type="SUPFAM" id="SSF52518">
    <property type="entry name" value="Thiamin diphosphate-binding fold (THDP-binding)"/>
    <property type="match status" value="2"/>
</dbReference>
<protein>
    <recommendedName>
        <fullName evidence="10">1-deoxy-D-xylulose-5-phosphate synthase</fullName>
        <ecNumber evidence="10">2.2.1.7</ecNumber>
    </recommendedName>
    <alternativeName>
        <fullName evidence="10">1-deoxyxylulose-5-phosphate synthase</fullName>
        <shortName evidence="10">DXP synthase</shortName>
        <shortName evidence="10">DXPS</shortName>
    </alternativeName>
</protein>
<evidence type="ECO:0000256" key="4">
    <source>
        <dbReference type="ARBA" id="ARBA00022679"/>
    </source>
</evidence>
<dbReference type="GO" id="GO:0005829">
    <property type="term" value="C:cytosol"/>
    <property type="evidence" value="ECO:0007669"/>
    <property type="project" value="TreeGrafter"/>
</dbReference>
<dbReference type="Pfam" id="PF13292">
    <property type="entry name" value="DXP_synthase_N"/>
    <property type="match status" value="1"/>
</dbReference>
<feature type="binding site" evidence="10">
    <location>
        <position position="85"/>
    </location>
    <ligand>
        <name>thiamine diphosphate</name>
        <dbReference type="ChEBI" id="CHEBI:58937"/>
    </ligand>
</feature>
<feature type="binding site" evidence="10">
    <location>
        <position position="187"/>
    </location>
    <ligand>
        <name>Mg(2+)</name>
        <dbReference type="ChEBI" id="CHEBI:18420"/>
    </ligand>
</feature>
<dbReference type="UniPathway" id="UPA00064">
    <property type="reaction ID" value="UER00091"/>
</dbReference>
<evidence type="ECO:0000259" key="11">
    <source>
        <dbReference type="SMART" id="SM00861"/>
    </source>
</evidence>
<evidence type="ECO:0000256" key="7">
    <source>
        <dbReference type="ARBA" id="ARBA00022977"/>
    </source>
</evidence>
<comment type="catalytic activity">
    <reaction evidence="10">
        <text>D-glyceraldehyde 3-phosphate + pyruvate + H(+) = 1-deoxy-D-xylulose 5-phosphate + CO2</text>
        <dbReference type="Rhea" id="RHEA:12605"/>
        <dbReference type="ChEBI" id="CHEBI:15361"/>
        <dbReference type="ChEBI" id="CHEBI:15378"/>
        <dbReference type="ChEBI" id="CHEBI:16526"/>
        <dbReference type="ChEBI" id="CHEBI:57792"/>
        <dbReference type="ChEBI" id="CHEBI:59776"/>
        <dbReference type="EC" id="2.2.1.7"/>
    </reaction>
</comment>